<dbReference type="Gene3D" id="1.20.1560.10">
    <property type="entry name" value="ABC transporter type 1, transmembrane domain"/>
    <property type="match status" value="1"/>
</dbReference>
<evidence type="ECO:0000256" key="9">
    <source>
        <dbReference type="ARBA" id="ARBA00024725"/>
    </source>
</evidence>
<keyword evidence="6 13" id="KW-0067">ATP-binding</keyword>
<dbReference type="PROSITE" id="PS50929">
    <property type="entry name" value="ABC_TM1F"/>
    <property type="match status" value="1"/>
</dbReference>
<evidence type="ECO:0000256" key="4">
    <source>
        <dbReference type="ARBA" id="ARBA00022692"/>
    </source>
</evidence>
<dbReference type="Gene3D" id="3.40.50.300">
    <property type="entry name" value="P-loop containing nucleotide triphosphate hydrolases"/>
    <property type="match status" value="1"/>
</dbReference>
<dbReference type="PATRIC" id="fig|1337887.3.peg.2780"/>
<evidence type="ECO:0000256" key="7">
    <source>
        <dbReference type="ARBA" id="ARBA00022989"/>
    </source>
</evidence>
<evidence type="ECO:0000259" key="12">
    <source>
        <dbReference type="PROSITE" id="PS50929"/>
    </source>
</evidence>
<keyword evidence="7 10" id="KW-1133">Transmembrane helix</keyword>
<dbReference type="GO" id="GO:0016887">
    <property type="term" value="F:ATP hydrolysis activity"/>
    <property type="evidence" value="ECO:0007669"/>
    <property type="project" value="InterPro"/>
</dbReference>
<feature type="domain" description="ABC transmembrane type-1" evidence="12">
    <location>
        <begin position="20"/>
        <end position="304"/>
    </location>
</feature>
<dbReference type="PANTHER" id="PTHR43394:SF1">
    <property type="entry name" value="ATP-BINDING CASSETTE SUB-FAMILY B MEMBER 10, MITOCHONDRIAL"/>
    <property type="match status" value="1"/>
</dbReference>
<feature type="transmembrane region" description="Helical" evidence="10">
    <location>
        <begin position="162"/>
        <end position="179"/>
    </location>
</feature>
<organism evidence="13 14">
    <name type="scientific">Brucella intermedia 229E</name>
    <dbReference type="NCBI Taxonomy" id="1337887"/>
    <lineage>
        <taxon>Bacteria</taxon>
        <taxon>Pseudomonadati</taxon>
        <taxon>Pseudomonadota</taxon>
        <taxon>Alphaproteobacteria</taxon>
        <taxon>Hyphomicrobiales</taxon>
        <taxon>Brucellaceae</taxon>
        <taxon>Brucella/Ochrobactrum group</taxon>
        <taxon>Brucella</taxon>
    </lineage>
</organism>
<dbReference type="InterPro" id="IPR011527">
    <property type="entry name" value="ABC1_TM_dom"/>
</dbReference>
<dbReference type="InterPro" id="IPR017871">
    <property type="entry name" value="ABC_transporter-like_CS"/>
</dbReference>
<dbReference type="InterPro" id="IPR036640">
    <property type="entry name" value="ABC1_TM_sf"/>
</dbReference>
<accession>U4V9E3</accession>
<dbReference type="InterPro" id="IPR039421">
    <property type="entry name" value="Type_1_exporter"/>
</dbReference>
<comment type="subcellular location">
    <subcellularLocation>
        <location evidence="1">Cell inner membrane</location>
    </subcellularLocation>
    <subcellularLocation>
        <location evidence="2">Cell membrane</location>
        <topology evidence="2">Multi-pass membrane protein</topology>
    </subcellularLocation>
</comment>
<reference evidence="13 14" key="1">
    <citation type="journal article" date="2014" name="FEMS Microbiol. Lett.">
        <title>Genome sequencing analysis reveals virulence-related gene content of Ochrobactrum intermedium strain 229E, a urease-positive strain isolated from the human gastric niche.</title>
        <authorList>
            <person name="Kulkarni G.J."/>
            <person name="Shetty S."/>
            <person name="Dharne M.S."/>
            <person name="Shouche Y.S."/>
        </authorList>
    </citation>
    <scope>NUCLEOTIDE SEQUENCE [LARGE SCALE GENOMIC DNA]</scope>
    <source>
        <strain evidence="13 14">229E</strain>
    </source>
</reference>
<dbReference type="FunFam" id="3.40.50.300:FF:000218">
    <property type="entry name" value="Multidrug ABC transporter ATP-binding protein"/>
    <property type="match status" value="1"/>
</dbReference>
<keyword evidence="5" id="KW-0547">Nucleotide-binding</keyword>
<gene>
    <name evidence="13" type="ORF">Q644_20545</name>
</gene>
<dbReference type="Pfam" id="PF00005">
    <property type="entry name" value="ABC_tran"/>
    <property type="match status" value="1"/>
</dbReference>
<dbReference type="InterPro" id="IPR027417">
    <property type="entry name" value="P-loop_NTPase"/>
</dbReference>
<dbReference type="AlphaFoldDB" id="U4V9E3"/>
<dbReference type="GO" id="GO:0005886">
    <property type="term" value="C:plasma membrane"/>
    <property type="evidence" value="ECO:0007669"/>
    <property type="project" value="UniProtKB-SubCell"/>
</dbReference>
<name>U4V9E3_9HYPH</name>
<dbReference type="Pfam" id="PF00664">
    <property type="entry name" value="ABC_membrane"/>
    <property type="match status" value="1"/>
</dbReference>
<dbReference type="EMBL" id="ASXJ01000144">
    <property type="protein sequence ID" value="ERM01643.1"/>
    <property type="molecule type" value="Genomic_DNA"/>
</dbReference>
<dbReference type="Proteomes" id="UP000016842">
    <property type="component" value="Unassembled WGS sequence"/>
</dbReference>
<comment type="function">
    <text evidence="9">Part of an ABC transporter complex. Transmembrane domains (TMD) form a pore in the inner membrane and the ATP-binding domain (NBD) is responsible for energy generation.</text>
</comment>
<evidence type="ECO:0000259" key="11">
    <source>
        <dbReference type="PROSITE" id="PS50893"/>
    </source>
</evidence>
<evidence type="ECO:0000256" key="1">
    <source>
        <dbReference type="ARBA" id="ARBA00004533"/>
    </source>
</evidence>
<dbReference type="PANTHER" id="PTHR43394">
    <property type="entry name" value="ATP-DEPENDENT PERMEASE MDL1, MITOCHONDRIAL"/>
    <property type="match status" value="1"/>
</dbReference>
<keyword evidence="4 10" id="KW-0812">Transmembrane</keyword>
<dbReference type="CDD" id="cd18549">
    <property type="entry name" value="ABC_6TM_YwjA_like"/>
    <property type="match status" value="1"/>
</dbReference>
<feature type="transmembrane region" description="Helical" evidence="10">
    <location>
        <begin position="20"/>
        <end position="44"/>
    </location>
</feature>
<dbReference type="SUPFAM" id="SSF90123">
    <property type="entry name" value="ABC transporter transmembrane region"/>
    <property type="match status" value="1"/>
</dbReference>
<dbReference type="InterPro" id="IPR003593">
    <property type="entry name" value="AAA+_ATPase"/>
</dbReference>
<evidence type="ECO:0000256" key="3">
    <source>
        <dbReference type="ARBA" id="ARBA00005417"/>
    </source>
</evidence>
<feature type="transmembrane region" description="Helical" evidence="10">
    <location>
        <begin position="275"/>
        <end position="292"/>
    </location>
</feature>
<feature type="transmembrane region" description="Helical" evidence="10">
    <location>
        <begin position="139"/>
        <end position="156"/>
    </location>
</feature>
<evidence type="ECO:0000256" key="10">
    <source>
        <dbReference type="SAM" id="Phobius"/>
    </source>
</evidence>
<feature type="domain" description="ABC transporter" evidence="11">
    <location>
        <begin position="338"/>
        <end position="572"/>
    </location>
</feature>
<keyword evidence="8 10" id="KW-0472">Membrane</keyword>
<evidence type="ECO:0000256" key="5">
    <source>
        <dbReference type="ARBA" id="ARBA00022741"/>
    </source>
</evidence>
<dbReference type="SUPFAM" id="SSF52540">
    <property type="entry name" value="P-loop containing nucleoside triphosphate hydrolases"/>
    <property type="match status" value="1"/>
</dbReference>
<protein>
    <submittedName>
        <fullName evidence="13">Multidrug ABC transporter ATP-binding protein</fullName>
    </submittedName>
</protein>
<feature type="transmembrane region" description="Helical" evidence="10">
    <location>
        <begin position="248"/>
        <end position="269"/>
    </location>
</feature>
<dbReference type="GO" id="GO:0005524">
    <property type="term" value="F:ATP binding"/>
    <property type="evidence" value="ECO:0007669"/>
    <property type="project" value="UniProtKB-KW"/>
</dbReference>
<dbReference type="PROSITE" id="PS50893">
    <property type="entry name" value="ABC_TRANSPORTER_2"/>
    <property type="match status" value="1"/>
</dbReference>
<evidence type="ECO:0000256" key="2">
    <source>
        <dbReference type="ARBA" id="ARBA00004651"/>
    </source>
</evidence>
<comment type="similarity">
    <text evidence="3">Belongs to the ABC transporter superfamily.</text>
</comment>
<evidence type="ECO:0000256" key="8">
    <source>
        <dbReference type="ARBA" id="ARBA00023136"/>
    </source>
</evidence>
<dbReference type="GO" id="GO:0015421">
    <property type="term" value="F:ABC-type oligopeptide transporter activity"/>
    <property type="evidence" value="ECO:0007669"/>
    <property type="project" value="TreeGrafter"/>
</dbReference>
<evidence type="ECO:0000313" key="13">
    <source>
        <dbReference type="EMBL" id="ERM01643.1"/>
    </source>
</evidence>
<comment type="caution">
    <text evidence="13">The sequence shown here is derived from an EMBL/GenBank/DDBJ whole genome shotgun (WGS) entry which is preliminary data.</text>
</comment>
<proteinExistence type="inferred from homology"/>
<evidence type="ECO:0000313" key="14">
    <source>
        <dbReference type="Proteomes" id="UP000016842"/>
    </source>
</evidence>
<evidence type="ECO:0000256" key="6">
    <source>
        <dbReference type="ARBA" id="ARBA00022840"/>
    </source>
</evidence>
<dbReference type="SMART" id="SM00382">
    <property type="entry name" value="AAA"/>
    <property type="match status" value="1"/>
</dbReference>
<feature type="transmembrane region" description="Helical" evidence="10">
    <location>
        <begin position="56"/>
        <end position="80"/>
    </location>
</feature>
<dbReference type="PROSITE" id="PS00211">
    <property type="entry name" value="ABC_TRANSPORTER_1"/>
    <property type="match status" value="1"/>
</dbReference>
<sequence length="595" mass="65358">MTDLLKRFAVYYRPHRGLFVLDFSSAVAAGLLELAFPVAVTLFIDRLLPTGQLGSIALASVGLLLIYLVNAGLQVIVTYWGGHMLGLKIETEMRRKAFDHLQKLSFGFFDNQKTGHLVARLTKDLEEIGEVAHHGPEDLFIAIVTLIAAFVLMMWVHVPLALITAIIVPVTAVVTTLYGKRMMANSHALFGRIGEFNARIEENVGGIRVVQAFTNEDHERGGLFAESNRNYLTTKLEFYRTMAASMSLSYLSMRFVQVIVMLAGAWFVVRGELTAGGFVGFLLLVGVFFRPIDKINSIIESYPKGIAGFQRYTRFLDTRTDIADRLDARSVERLNGDIDYCDVRFGYTSGRTVLDGLNLSVRTGETVAFVGPSGAGKTTICSLLPRFYEVTGGAISIDGNDIRDMTLKSLRSNIGIVQQDVFLFAGTIRENIAYGRLDATDAEIVEAARRARLDSVIAALPSGFDTVIGERGVKLSGGQKQRLAIARIFLKNPPILILDEATSALDTETERAIQQSLADLSEGRTTLVIAHRLATIANADRIVVVEDGRIVEQGSHTELLIRKDGRYRQLHAAQGSDRFAVANDRNPSVAPLASE</sequence>
<dbReference type="InterPro" id="IPR003439">
    <property type="entry name" value="ABC_transporter-like_ATP-bd"/>
</dbReference>